<proteinExistence type="inferred from homology"/>
<accession>A0A7D3Q562</accession>
<gene>
    <name evidence="2" type="primary">rps6</name>
</gene>
<reference evidence="2" key="1">
    <citation type="submission" date="2020-04" db="EMBL/GenBank/DDBJ databases">
        <authorList>
            <person name="Hulatt C.J."/>
            <person name="Posewitz M.C."/>
        </authorList>
    </citation>
    <scope>NUCLEOTIDE SEQUENCE</scope>
    <source>
        <strain evidence="2">NIVA-4/92</strain>
    </source>
</reference>
<dbReference type="HAMAP" id="MF_00360">
    <property type="entry name" value="Ribosomal_bS6"/>
    <property type="match status" value="1"/>
</dbReference>
<dbReference type="SUPFAM" id="SSF54995">
    <property type="entry name" value="Ribosomal protein S6"/>
    <property type="match status" value="1"/>
</dbReference>
<keyword evidence="2" id="KW-0687">Ribonucleoprotein</keyword>
<name>A0A7D3Q562_9EUKA</name>
<dbReference type="InterPro" id="IPR020814">
    <property type="entry name" value="Ribosomal_S6_plastid/chlpt"/>
</dbReference>
<dbReference type="Pfam" id="PF01250">
    <property type="entry name" value="Ribosomal_S6"/>
    <property type="match status" value="1"/>
</dbReference>
<dbReference type="CDD" id="cd00473">
    <property type="entry name" value="bS6"/>
    <property type="match status" value="1"/>
</dbReference>
<keyword evidence="2" id="KW-0934">Plastid</keyword>
<evidence type="ECO:0000256" key="1">
    <source>
        <dbReference type="ARBA" id="ARBA00009512"/>
    </source>
</evidence>
<protein>
    <submittedName>
        <fullName evidence="2">Ribosomal protein S6</fullName>
    </submittedName>
</protein>
<dbReference type="PANTHER" id="PTHR21011:SF1">
    <property type="entry name" value="SMALL RIBOSOMAL SUBUNIT PROTEIN BS6M"/>
    <property type="match status" value="1"/>
</dbReference>
<evidence type="ECO:0000313" key="2">
    <source>
        <dbReference type="EMBL" id="QKE31124.1"/>
    </source>
</evidence>
<dbReference type="NCBIfam" id="TIGR00166">
    <property type="entry name" value="S6"/>
    <property type="match status" value="1"/>
</dbReference>
<dbReference type="GO" id="GO:0070181">
    <property type="term" value="F:small ribosomal subunit rRNA binding"/>
    <property type="evidence" value="ECO:0007669"/>
    <property type="project" value="TreeGrafter"/>
</dbReference>
<organism evidence="2">
    <name type="scientific">Pavlova sp. NIVA-4/92</name>
    <dbReference type="NCBI Taxonomy" id="2686093"/>
    <lineage>
        <taxon>Eukaryota</taxon>
        <taxon>Haptista</taxon>
        <taxon>Haptophyta</taxon>
        <taxon>Pavlovophyceae</taxon>
        <taxon>Pavlovales</taxon>
        <taxon>Pavlovaceae</taxon>
        <taxon>Pavlova</taxon>
    </lineage>
</organism>
<dbReference type="InterPro" id="IPR014717">
    <property type="entry name" value="Transl_elong_EF1B/ribsomal_bS6"/>
</dbReference>
<dbReference type="Gene3D" id="3.30.70.60">
    <property type="match status" value="1"/>
</dbReference>
<dbReference type="RefSeq" id="YP_009863793.1">
    <property type="nucleotide sequence ID" value="NC_049013.1"/>
</dbReference>
<geneLocation type="plastid" evidence="2"/>
<dbReference type="GO" id="GO:0005737">
    <property type="term" value="C:cytoplasm"/>
    <property type="evidence" value="ECO:0007669"/>
    <property type="project" value="UniProtKB-ARBA"/>
</dbReference>
<dbReference type="PANTHER" id="PTHR21011">
    <property type="entry name" value="MITOCHONDRIAL 28S RIBOSOMAL PROTEIN S6"/>
    <property type="match status" value="1"/>
</dbReference>
<dbReference type="EMBL" id="MT364382">
    <property type="protein sequence ID" value="QKE31124.1"/>
    <property type="molecule type" value="Genomic_DNA"/>
</dbReference>
<sequence length="100" mass="11594">MEKSVYRKYKTFVFFQPNLEKNAVLEILTKYYKTLSNKGSKFCFQNLGTKLFSYPIKGFSSGTYVQMTYIGNGELVKEISKQLSITESVIRHITIKKEDS</sequence>
<comment type="similarity">
    <text evidence="1">Belongs to the bacterial ribosomal protein bS6 family.</text>
</comment>
<dbReference type="InterPro" id="IPR035980">
    <property type="entry name" value="Ribosomal_bS6_sf"/>
</dbReference>
<dbReference type="GO" id="GO:0003735">
    <property type="term" value="F:structural constituent of ribosome"/>
    <property type="evidence" value="ECO:0007669"/>
    <property type="project" value="InterPro"/>
</dbReference>
<dbReference type="InterPro" id="IPR000529">
    <property type="entry name" value="Ribosomal_bS6"/>
</dbReference>
<dbReference type="GeneID" id="55752468"/>
<dbReference type="GO" id="GO:0006412">
    <property type="term" value="P:translation"/>
    <property type="evidence" value="ECO:0007669"/>
    <property type="project" value="InterPro"/>
</dbReference>
<dbReference type="AlphaFoldDB" id="A0A7D3Q562"/>
<dbReference type="GO" id="GO:0005840">
    <property type="term" value="C:ribosome"/>
    <property type="evidence" value="ECO:0007669"/>
    <property type="project" value="UniProtKB-KW"/>
</dbReference>
<keyword evidence="2" id="KW-0689">Ribosomal protein</keyword>